<dbReference type="PANTHER" id="PTHR30572:SF18">
    <property type="entry name" value="ABC-TYPE MACROLIDE FAMILY EXPORT SYSTEM PERMEASE COMPONENT 2"/>
    <property type="match status" value="1"/>
</dbReference>
<evidence type="ECO:0000256" key="4">
    <source>
        <dbReference type="ARBA" id="ARBA00022989"/>
    </source>
</evidence>
<reference evidence="9" key="2">
    <citation type="submission" date="2021-04" db="EMBL/GenBank/DDBJ databases">
        <authorList>
            <person name="Gilroy R."/>
        </authorList>
    </citation>
    <scope>NUCLEOTIDE SEQUENCE</scope>
    <source>
        <strain evidence="9">ChiHjej12B11-24981</strain>
    </source>
</reference>
<comment type="subcellular location">
    <subcellularLocation>
        <location evidence="1">Cell membrane</location>
        <topology evidence="1">Multi-pass membrane protein</topology>
    </subcellularLocation>
</comment>
<dbReference type="PANTHER" id="PTHR30572">
    <property type="entry name" value="MEMBRANE COMPONENT OF TRANSPORTER-RELATED"/>
    <property type="match status" value="1"/>
</dbReference>
<reference evidence="9" key="1">
    <citation type="journal article" date="2021" name="PeerJ">
        <title>Extensive microbial diversity within the chicken gut microbiome revealed by metagenomics and culture.</title>
        <authorList>
            <person name="Gilroy R."/>
            <person name="Ravi A."/>
            <person name="Getino M."/>
            <person name="Pursley I."/>
            <person name="Horton D.L."/>
            <person name="Alikhan N.F."/>
            <person name="Baker D."/>
            <person name="Gharbi K."/>
            <person name="Hall N."/>
            <person name="Watson M."/>
            <person name="Adriaenssens E.M."/>
            <person name="Foster-Nyarko E."/>
            <person name="Jarju S."/>
            <person name="Secka A."/>
            <person name="Antonio M."/>
            <person name="Oren A."/>
            <person name="Chaudhuri R.R."/>
            <person name="La Ragione R."/>
            <person name="Hildebrand F."/>
            <person name="Pallen M.J."/>
        </authorList>
    </citation>
    <scope>NUCLEOTIDE SEQUENCE</scope>
    <source>
        <strain evidence="9">ChiHjej12B11-24981</strain>
    </source>
</reference>
<dbReference type="Proteomes" id="UP000824023">
    <property type="component" value="Unassembled WGS sequence"/>
</dbReference>
<feature type="domain" description="ABC3 transporter permease C-terminal" evidence="7">
    <location>
        <begin position="297"/>
        <end position="428"/>
    </location>
</feature>
<evidence type="ECO:0000256" key="3">
    <source>
        <dbReference type="ARBA" id="ARBA00022692"/>
    </source>
</evidence>
<feature type="transmembrane region" description="Helical" evidence="6">
    <location>
        <begin position="21"/>
        <end position="43"/>
    </location>
</feature>
<keyword evidence="5 6" id="KW-0472">Membrane</keyword>
<feature type="domain" description="MacB-like periplasmic core" evidence="8">
    <location>
        <begin position="25"/>
        <end position="249"/>
    </location>
</feature>
<evidence type="ECO:0000259" key="7">
    <source>
        <dbReference type="Pfam" id="PF02687"/>
    </source>
</evidence>
<dbReference type="InterPro" id="IPR003838">
    <property type="entry name" value="ABC3_permease_C"/>
</dbReference>
<feature type="transmembrane region" description="Helical" evidence="6">
    <location>
        <begin position="400"/>
        <end position="423"/>
    </location>
</feature>
<feature type="transmembrane region" description="Helical" evidence="6">
    <location>
        <begin position="347"/>
        <end position="366"/>
    </location>
</feature>
<dbReference type="AlphaFoldDB" id="A0A9D2A2X8"/>
<protein>
    <submittedName>
        <fullName evidence="9">ABC transporter permease</fullName>
    </submittedName>
</protein>
<name>A0A9D2A2X8_9BACE</name>
<feature type="transmembrane region" description="Helical" evidence="6">
    <location>
        <begin position="294"/>
        <end position="315"/>
    </location>
</feature>
<sequence>MIHIYLKQAWALLRQNPLFSGLYIAGTGLAIAMTMMVAEIYYVKLAPVYPEENRSRTLYLTNTSFTDGHSEYQSSLSYSALQDWALHFENAEVISAQYASWRFTENAYIQPADRSGDFHPSIKLVDPAFFRIYTFRFLEGNPFTDSDLQSGIRTAVITDDLARRLFGTTQGVVGQSFSLSYIPYRVCGVVQGGSYLTPQSYAQVYLPYTVDDRYRKGQSDLFPYVGPFRLTFLVRDDAQARALQAEVKDVTRRLNQQHKGQWEMNLWEQPRTHALSVFQEYPAQDFDFWAKTRYFGLMLLVLLLVPALNLSGMIASRMESRLAEMGVRKSFGAGRGKLLGQVMWENLLLTLLGGLLGLAVAWLALYTGREWLFFLLDDYAEAIPEGANAYVSGEMLFAPLVFLCAFALCVLLNLLSALLPAWLSLRKPIVHSLYERR</sequence>
<evidence type="ECO:0000256" key="6">
    <source>
        <dbReference type="SAM" id="Phobius"/>
    </source>
</evidence>
<evidence type="ECO:0000256" key="1">
    <source>
        <dbReference type="ARBA" id="ARBA00004651"/>
    </source>
</evidence>
<proteinExistence type="predicted"/>
<evidence type="ECO:0000256" key="2">
    <source>
        <dbReference type="ARBA" id="ARBA00022475"/>
    </source>
</evidence>
<evidence type="ECO:0000313" key="10">
    <source>
        <dbReference type="Proteomes" id="UP000824023"/>
    </source>
</evidence>
<comment type="caution">
    <text evidence="9">The sequence shown here is derived from an EMBL/GenBank/DDBJ whole genome shotgun (WGS) entry which is preliminary data.</text>
</comment>
<dbReference type="Pfam" id="PF02687">
    <property type="entry name" value="FtsX"/>
    <property type="match status" value="1"/>
</dbReference>
<evidence type="ECO:0000313" key="9">
    <source>
        <dbReference type="EMBL" id="HIZ01273.1"/>
    </source>
</evidence>
<dbReference type="InterPro" id="IPR025857">
    <property type="entry name" value="MacB_PCD"/>
</dbReference>
<evidence type="ECO:0000256" key="5">
    <source>
        <dbReference type="ARBA" id="ARBA00023136"/>
    </source>
</evidence>
<dbReference type="GO" id="GO:0005886">
    <property type="term" value="C:plasma membrane"/>
    <property type="evidence" value="ECO:0007669"/>
    <property type="project" value="UniProtKB-SubCell"/>
</dbReference>
<evidence type="ECO:0000259" key="8">
    <source>
        <dbReference type="Pfam" id="PF12704"/>
    </source>
</evidence>
<gene>
    <name evidence="9" type="ORF">H9819_03350</name>
</gene>
<keyword evidence="3 6" id="KW-0812">Transmembrane</keyword>
<keyword evidence="4 6" id="KW-1133">Transmembrane helix</keyword>
<dbReference type="GO" id="GO:0022857">
    <property type="term" value="F:transmembrane transporter activity"/>
    <property type="evidence" value="ECO:0007669"/>
    <property type="project" value="TreeGrafter"/>
</dbReference>
<dbReference type="EMBL" id="DXCK01000049">
    <property type="protein sequence ID" value="HIZ01273.1"/>
    <property type="molecule type" value="Genomic_DNA"/>
</dbReference>
<dbReference type="Pfam" id="PF12704">
    <property type="entry name" value="MacB_PCD"/>
    <property type="match status" value="1"/>
</dbReference>
<keyword evidence="2" id="KW-1003">Cell membrane</keyword>
<organism evidence="9 10">
    <name type="scientific">Candidatus Bacteroides merdipullorum</name>
    <dbReference type="NCBI Taxonomy" id="2838474"/>
    <lineage>
        <taxon>Bacteria</taxon>
        <taxon>Pseudomonadati</taxon>
        <taxon>Bacteroidota</taxon>
        <taxon>Bacteroidia</taxon>
        <taxon>Bacteroidales</taxon>
        <taxon>Bacteroidaceae</taxon>
        <taxon>Bacteroides</taxon>
    </lineage>
</organism>
<dbReference type="InterPro" id="IPR050250">
    <property type="entry name" value="Macrolide_Exporter_MacB"/>
</dbReference>
<accession>A0A9D2A2X8</accession>